<organism evidence="2 3">
    <name type="scientific">Nocardioides taihuensis</name>
    <dbReference type="NCBI Taxonomy" id="1835606"/>
    <lineage>
        <taxon>Bacteria</taxon>
        <taxon>Bacillati</taxon>
        <taxon>Actinomycetota</taxon>
        <taxon>Actinomycetes</taxon>
        <taxon>Propionibacteriales</taxon>
        <taxon>Nocardioidaceae</taxon>
        <taxon>Nocardioides</taxon>
    </lineage>
</organism>
<dbReference type="Pfam" id="PF12802">
    <property type="entry name" value="MarR_2"/>
    <property type="match status" value="1"/>
</dbReference>
<evidence type="ECO:0000259" key="1">
    <source>
        <dbReference type="PROSITE" id="PS50995"/>
    </source>
</evidence>
<dbReference type="Proteomes" id="UP001596087">
    <property type="component" value="Unassembled WGS sequence"/>
</dbReference>
<dbReference type="Gene3D" id="1.10.10.10">
    <property type="entry name" value="Winged helix-like DNA-binding domain superfamily/Winged helix DNA-binding domain"/>
    <property type="match status" value="1"/>
</dbReference>
<dbReference type="PANTHER" id="PTHR39515">
    <property type="entry name" value="CONSERVED PROTEIN"/>
    <property type="match status" value="1"/>
</dbReference>
<comment type="caution">
    <text evidence="2">The sequence shown here is derived from an EMBL/GenBank/DDBJ whole genome shotgun (WGS) entry which is preliminary data.</text>
</comment>
<dbReference type="EMBL" id="JBHSKD010000003">
    <property type="protein sequence ID" value="MFC5175557.1"/>
    <property type="molecule type" value="Genomic_DNA"/>
</dbReference>
<dbReference type="SMART" id="SM00347">
    <property type="entry name" value="HTH_MARR"/>
    <property type="match status" value="1"/>
</dbReference>
<dbReference type="PANTHER" id="PTHR39515:SF2">
    <property type="entry name" value="HTH-TYPE TRANSCRIPTIONAL REGULATOR RV0880"/>
    <property type="match status" value="1"/>
</dbReference>
<dbReference type="InterPro" id="IPR000835">
    <property type="entry name" value="HTH_MarR-typ"/>
</dbReference>
<feature type="domain" description="HTH marR-type" evidence="1">
    <location>
        <begin position="1"/>
        <end position="140"/>
    </location>
</feature>
<gene>
    <name evidence="2" type="ORF">ACFPGP_02655</name>
</gene>
<evidence type="ECO:0000313" key="3">
    <source>
        <dbReference type="Proteomes" id="UP001596087"/>
    </source>
</evidence>
<accession>A0ABW0BES9</accession>
<reference evidence="3" key="1">
    <citation type="journal article" date="2019" name="Int. J. Syst. Evol. Microbiol.">
        <title>The Global Catalogue of Microorganisms (GCM) 10K type strain sequencing project: providing services to taxonomists for standard genome sequencing and annotation.</title>
        <authorList>
            <consortium name="The Broad Institute Genomics Platform"/>
            <consortium name="The Broad Institute Genome Sequencing Center for Infectious Disease"/>
            <person name="Wu L."/>
            <person name="Ma J."/>
        </authorList>
    </citation>
    <scope>NUCLEOTIDE SEQUENCE [LARGE SCALE GENOMIC DNA]</scope>
    <source>
        <strain evidence="3">DFY41</strain>
    </source>
</reference>
<proteinExistence type="predicted"/>
<evidence type="ECO:0000313" key="2">
    <source>
        <dbReference type="EMBL" id="MFC5175557.1"/>
    </source>
</evidence>
<sequence>MAPRKQSLAGTAADLNSAAIHLLRGMRAADRASGLTAARLSALSVLVFGGPTTLGRLAAAEDVTPPTMTRIVDGLVALGLAERAEHPDSARSVLVVATDAGTELMQAAAARRVEVIVAALRALPTDERRAVVDAAPALRALADDVPQRARALFRS</sequence>
<keyword evidence="3" id="KW-1185">Reference proteome</keyword>
<name>A0ABW0BES9_9ACTN</name>
<dbReference type="RefSeq" id="WP_378586512.1">
    <property type="nucleotide sequence ID" value="NZ_JBHSKD010000003.1"/>
</dbReference>
<dbReference type="InterPro" id="IPR052526">
    <property type="entry name" value="HTH-type_Bedaq_tolerance"/>
</dbReference>
<dbReference type="PROSITE" id="PS50995">
    <property type="entry name" value="HTH_MARR_2"/>
    <property type="match status" value="1"/>
</dbReference>
<protein>
    <submittedName>
        <fullName evidence="2">MarR family winged helix-turn-helix transcriptional regulator</fullName>
    </submittedName>
</protein>
<dbReference type="InterPro" id="IPR036388">
    <property type="entry name" value="WH-like_DNA-bd_sf"/>
</dbReference>
<dbReference type="InterPro" id="IPR036390">
    <property type="entry name" value="WH_DNA-bd_sf"/>
</dbReference>
<dbReference type="SUPFAM" id="SSF46785">
    <property type="entry name" value="Winged helix' DNA-binding domain"/>
    <property type="match status" value="1"/>
</dbReference>